<evidence type="ECO:0000313" key="1">
    <source>
        <dbReference type="EMBL" id="MCF3947333.1"/>
    </source>
</evidence>
<proteinExistence type="predicted"/>
<organism evidence="1 2">
    <name type="scientific">Acidiphilium iwatense</name>
    <dbReference type="NCBI Taxonomy" id="768198"/>
    <lineage>
        <taxon>Bacteria</taxon>
        <taxon>Pseudomonadati</taxon>
        <taxon>Pseudomonadota</taxon>
        <taxon>Alphaproteobacteria</taxon>
        <taxon>Acetobacterales</taxon>
        <taxon>Acidocellaceae</taxon>
        <taxon>Acidiphilium</taxon>
    </lineage>
</organism>
<keyword evidence="2" id="KW-1185">Reference proteome</keyword>
<accession>A0ABS9DX61</accession>
<dbReference type="Proteomes" id="UP001521209">
    <property type="component" value="Unassembled WGS sequence"/>
</dbReference>
<dbReference type="EMBL" id="JAKGBZ010000021">
    <property type="protein sequence ID" value="MCF3947333.1"/>
    <property type="molecule type" value="Genomic_DNA"/>
</dbReference>
<name>A0ABS9DX61_9PROT</name>
<dbReference type="RefSeq" id="WP_235704557.1">
    <property type="nucleotide sequence ID" value="NZ_JAKGBZ010000021.1"/>
</dbReference>
<sequence>MRATLIIRDRRILADGAIIEVVIWQVPTPVPPTTHGLKYRLFYGRDGERVVGFDNERGKGDHKHVLGIESPYGFTTLAQLLDDFEAEIVAIRGEAI</sequence>
<evidence type="ECO:0000313" key="2">
    <source>
        <dbReference type="Proteomes" id="UP001521209"/>
    </source>
</evidence>
<reference evidence="1 2" key="1">
    <citation type="submission" date="2022-01" db="EMBL/GenBank/DDBJ databases">
        <authorList>
            <person name="Won M."/>
            <person name="Kim S.-J."/>
            <person name="Kwon S.-W."/>
        </authorList>
    </citation>
    <scope>NUCLEOTIDE SEQUENCE [LARGE SCALE GENOMIC DNA]</scope>
    <source>
        <strain evidence="1 2">KCTC 23505</strain>
    </source>
</reference>
<dbReference type="InterPro" id="IPR045397">
    <property type="entry name" value="TumE-like"/>
</dbReference>
<comment type="caution">
    <text evidence="1">The sequence shown here is derived from an EMBL/GenBank/DDBJ whole genome shotgun (WGS) entry which is preliminary data.</text>
</comment>
<protein>
    <submittedName>
        <fullName evidence="1">DUF6516 family protein</fullName>
    </submittedName>
</protein>
<dbReference type="Pfam" id="PF20126">
    <property type="entry name" value="TumE"/>
    <property type="match status" value="1"/>
</dbReference>
<gene>
    <name evidence="1" type="ORF">L2A60_11665</name>
</gene>